<evidence type="ECO:0000313" key="3">
    <source>
        <dbReference type="Proteomes" id="UP000799436"/>
    </source>
</evidence>
<proteinExistence type="predicted"/>
<gene>
    <name evidence="2" type="ORF">EJ03DRAFT_353232</name>
</gene>
<keyword evidence="3" id="KW-1185">Reference proteome</keyword>
<dbReference type="AlphaFoldDB" id="A0A6G1L384"/>
<dbReference type="Proteomes" id="UP000799436">
    <property type="component" value="Unassembled WGS sequence"/>
</dbReference>
<evidence type="ECO:0000256" key="1">
    <source>
        <dbReference type="SAM" id="MobiDB-lite"/>
    </source>
</evidence>
<protein>
    <submittedName>
        <fullName evidence="2">Uncharacterized protein</fullName>
    </submittedName>
</protein>
<sequence length="247" mass="27587">MRKILACLPQLRLPPFPPQHTPLATTTEDEALKHYHALLTAYLPRPPTTNKNPASNKTSTPLSHLPLPDLHAHTRALSLEILRRHNGPGRNLAAYVQAADALPGLPLRRRGRRRGRWRRGRKKKRAMMKKRNEFRAALAMLNEAQLQAVAGVVRREIERRVPGVGLGQGGRKGSREAARVQAGWGGEVGGEEEEEKRADVDVEVVEMEWHKDLERFLGGVVMRLEGEGGGRRYGLGGSKVMSWLSKH</sequence>
<accession>A0A6G1L384</accession>
<evidence type="ECO:0000313" key="2">
    <source>
        <dbReference type="EMBL" id="KAF2767327.1"/>
    </source>
</evidence>
<feature type="region of interest" description="Disordered" evidence="1">
    <location>
        <begin position="43"/>
        <end position="67"/>
    </location>
</feature>
<dbReference type="EMBL" id="ML995858">
    <property type="protein sequence ID" value="KAF2767327.1"/>
    <property type="molecule type" value="Genomic_DNA"/>
</dbReference>
<name>A0A6G1L384_9PEZI</name>
<feature type="compositionally biased region" description="Polar residues" evidence="1">
    <location>
        <begin position="48"/>
        <end position="62"/>
    </location>
</feature>
<reference evidence="2" key="1">
    <citation type="journal article" date="2020" name="Stud. Mycol.">
        <title>101 Dothideomycetes genomes: a test case for predicting lifestyles and emergence of pathogens.</title>
        <authorList>
            <person name="Haridas S."/>
            <person name="Albert R."/>
            <person name="Binder M."/>
            <person name="Bloem J."/>
            <person name="Labutti K."/>
            <person name="Salamov A."/>
            <person name="Andreopoulos B."/>
            <person name="Baker S."/>
            <person name="Barry K."/>
            <person name="Bills G."/>
            <person name="Bluhm B."/>
            <person name="Cannon C."/>
            <person name="Castanera R."/>
            <person name="Culley D."/>
            <person name="Daum C."/>
            <person name="Ezra D."/>
            <person name="Gonzalez J."/>
            <person name="Henrissat B."/>
            <person name="Kuo A."/>
            <person name="Liang C."/>
            <person name="Lipzen A."/>
            <person name="Lutzoni F."/>
            <person name="Magnuson J."/>
            <person name="Mondo S."/>
            <person name="Nolan M."/>
            <person name="Ohm R."/>
            <person name="Pangilinan J."/>
            <person name="Park H.-J."/>
            <person name="Ramirez L."/>
            <person name="Alfaro M."/>
            <person name="Sun H."/>
            <person name="Tritt A."/>
            <person name="Yoshinaga Y."/>
            <person name="Zwiers L.-H."/>
            <person name="Turgeon B."/>
            <person name="Goodwin S."/>
            <person name="Spatafora J."/>
            <person name="Crous P."/>
            <person name="Grigoriev I."/>
        </authorList>
    </citation>
    <scope>NUCLEOTIDE SEQUENCE</scope>
    <source>
        <strain evidence="2">CBS 116005</strain>
    </source>
</reference>
<organism evidence="2 3">
    <name type="scientific">Teratosphaeria nubilosa</name>
    <dbReference type="NCBI Taxonomy" id="161662"/>
    <lineage>
        <taxon>Eukaryota</taxon>
        <taxon>Fungi</taxon>
        <taxon>Dikarya</taxon>
        <taxon>Ascomycota</taxon>
        <taxon>Pezizomycotina</taxon>
        <taxon>Dothideomycetes</taxon>
        <taxon>Dothideomycetidae</taxon>
        <taxon>Mycosphaerellales</taxon>
        <taxon>Teratosphaeriaceae</taxon>
        <taxon>Teratosphaeria</taxon>
    </lineage>
</organism>